<dbReference type="Pfam" id="PF06568">
    <property type="entry name" value="YjiS-like"/>
    <property type="match status" value="1"/>
</dbReference>
<dbReference type="EMBL" id="CP143423">
    <property type="protein sequence ID" value="WVX47855.1"/>
    <property type="molecule type" value="Genomic_DNA"/>
</dbReference>
<dbReference type="RefSeq" id="WP_187430878.1">
    <property type="nucleotide sequence ID" value="NZ_CP143423.1"/>
</dbReference>
<keyword evidence="3" id="KW-1185">Reference proteome</keyword>
<evidence type="ECO:0000313" key="2">
    <source>
        <dbReference type="EMBL" id="WVX47855.1"/>
    </source>
</evidence>
<proteinExistence type="predicted"/>
<feature type="domain" description="YjiS-like" evidence="1">
    <location>
        <begin position="28"/>
        <end position="48"/>
    </location>
</feature>
<accession>A0ABZ2BPC1</accession>
<dbReference type="InterPro" id="IPR009506">
    <property type="entry name" value="YjiS-like"/>
</dbReference>
<evidence type="ECO:0000313" key="3">
    <source>
        <dbReference type="Proteomes" id="UP001318682"/>
    </source>
</evidence>
<sequence length="71" mass="8279">MALIEQFFQSSRRTSATRPLRLTTFLSLWRSRRALARLDARALEDIAVTDIAADVEAKRAFWDVPQSWRDQ</sequence>
<reference evidence="3" key="1">
    <citation type="submission" date="2024-01" db="EMBL/GenBank/DDBJ databases">
        <title>Roseobacter fucihabitans sp. nov., isolated from the brown alga Fucus spiralis.</title>
        <authorList>
            <person name="Hahnke S."/>
            <person name="Berger M."/>
            <person name="Schlingloff A."/>
            <person name="Athale I."/>
            <person name="Neumann-Schaal M."/>
            <person name="Adenaya A."/>
            <person name="Poehlein A."/>
            <person name="Daniel R."/>
            <person name="Pertersen J."/>
            <person name="Brinkhoff T."/>
        </authorList>
    </citation>
    <scope>NUCLEOTIDE SEQUENCE [LARGE SCALE GENOMIC DNA]</scope>
    <source>
        <strain evidence="3">B14</strain>
    </source>
</reference>
<dbReference type="Proteomes" id="UP001318682">
    <property type="component" value="Chromosome"/>
</dbReference>
<protein>
    <recommendedName>
        <fullName evidence="1">YjiS-like domain-containing protein</fullName>
    </recommendedName>
</protein>
<organism evidence="2 3">
    <name type="scientific">Roseobacter fucihabitans</name>
    <dbReference type="NCBI Taxonomy" id="1537242"/>
    <lineage>
        <taxon>Bacteria</taxon>
        <taxon>Pseudomonadati</taxon>
        <taxon>Pseudomonadota</taxon>
        <taxon>Alphaproteobacteria</taxon>
        <taxon>Rhodobacterales</taxon>
        <taxon>Roseobacteraceae</taxon>
        <taxon>Roseobacter</taxon>
    </lineage>
</organism>
<evidence type="ECO:0000259" key="1">
    <source>
        <dbReference type="Pfam" id="PF06568"/>
    </source>
</evidence>
<gene>
    <name evidence="2" type="ORF">ROLI_009280</name>
</gene>
<name>A0ABZ2BPC1_9RHOB</name>